<dbReference type="GeneID" id="54366751"/>
<proteinExistence type="predicted"/>
<reference evidence="2" key="1">
    <citation type="submission" date="2020-01" db="EMBL/GenBank/DDBJ databases">
        <authorList>
            <consortium name="DOE Joint Genome Institute"/>
            <person name="Haridas S."/>
            <person name="Albert R."/>
            <person name="Binder M."/>
            <person name="Bloem J."/>
            <person name="Labutti K."/>
            <person name="Salamov A."/>
            <person name="Andreopoulos B."/>
            <person name="Baker S.E."/>
            <person name="Barry K."/>
            <person name="Bills G."/>
            <person name="Bluhm B.H."/>
            <person name="Cannon C."/>
            <person name="Castanera R."/>
            <person name="Culley D.E."/>
            <person name="Daum C."/>
            <person name="Ezra D."/>
            <person name="Gonzalez J.B."/>
            <person name="Henrissat B."/>
            <person name="Kuo A."/>
            <person name="Liang C."/>
            <person name="Lipzen A."/>
            <person name="Lutzoni F."/>
            <person name="Magnuson J."/>
            <person name="Mondo S."/>
            <person name="Nolan M."/>
            <person name="Ohm R."/>
            <person name="Pangilinan J."/>
            <person name="Park H.-J."/>
            <person name="Ramirez L."/>
            <person name="Alfaro M."/>
            <person name="Sun H."/>
            <person name="Tritt A."/>
            <person name="Yoshinaga Y."/>
            <person name="Zwiers L.-H."/>
            <person name="Turgeon B.G."/>
            <person name="Goodwin S.B."/>
            <person name="Spatafora J.W."/>
            <person name="Crous P.W."/>
            <person name="Grigoriev I.V."/>
        </authorList>
    </citation>
    <scope>NUCLEOTIDE SEQUENCE</scope>
    <source>
        <strain evidence="2">CBS 342.82</strain>
    </source>
</reference>
<protein>
    <recommendedName>
        <fullName evidence="3">F-box domain-containing protein</fullName>
    </recommendedName>
</protein>
<gene>
    <name evidence="2" type="ORF">K489DRAFT_81659</name>
</gene>
<keyword evidence="1" id="KW-1185">Reference proteome</keyword>
<evidence type="ECO:0000313" key="1">
    <source>
        <dbReference type="Proteomes" id="UP000504637"/>
    </source>
</evidence>
<name>A0A6J3LSS6_9PEZI</name>
<dbReference type="RefSeq" id="XP_033455886.1">
    <property type="nucleotide sequence ID" value="XM_033608950.1"/>
</dbReference>
<dbReference type="AlphaFoldDB" id="A0A6J3LSS6"/>
<accession>A0A6J3LSS6</accession>
<sequence>MIMKYVDYNGRGAAQLLNVPRLNEDIVHLICQDIVLKERPKTWLSVSRVCKTWHAAVTPLLYRRIDFAAIKNEGSFHYFMRTIAEQPRRAQHVLALNFSRTRILTPRPGQESLEEPVSWDLALNEVNSSAELRQQLEQNLMRRGAAADAAKIALLLLLCINLSRIGLTDDHLVIPHSPLFKVLEIAKLGSPLVLTKLVSLDLEGSGLVHVEKLVPFFQLPNIKRLALFNIADASTKLLGVASSPMSTVRRFHYSPMAEEHPTAWYNNYQHRPLRSEVLKDIFKYLPCVEHLSFSLDYRQGFWTDLLNAFRKHRPPLKNLGIDMIGRGELVGIPNLQDMHSLLALRINYYCLFDGSPGYNPGIQSGPLSRRHLSEILPLDLEYLHCDSGSSITRGQGGTTPQTTRRHTDQILQFLSDPEFTRLRSVVVENHHFGVTNKERHLVPKNIKEWAKNQPWHVWTWQHGNNRWYLCFEKQSVSREDFFQEGRMPSGPFIYP</sequence>
<evidence type="ECO:0008006" key="3">
    <source>
        <dbReference type="Google" id="ProtNLM"/>
    </source>
</evidence>
<organism evidence="2">
    <name type="scientific">Dissoconium aciculare CBS 342.82</name>
    <dbReference type="NCBI Taxonomy" id="1314786"/>
    <lineage>
        <taxon>Eukaryota</taxon>
        <taxon>Fungi</taxon>
        <taxon>Dikarya</taxon>
        <taxon>Ascomycota</taxon>
        <taxon>Pezizomycotina</taxon>
        <taxon>Dothideomycetes</taxon>
        <taxon>Dothideomycetidae</taxon>
        <taxon>Mycosphaerellales</taxon>
        <taxon>Dissoconiaceae</taxon>
        <taxon>Dissoconium</taxon>
    </lineage>
</organism>
<evidence type="ECO:0000313" key="2">
    <source>
        <dbReference type="RefSeq" id="XP_033455886.1"/>
    </source>
</evidence>
<dbReference type="Proteomes" id="UP000504637">
    <property type="component" value="Unplaced"/>
</dbReference>
<reference evidence="2" key="2">
    <citation type="submission" date="2020-04" db="EMBL/GenBank/DDBJ databases">
        <authorList>
            <consortium name="NCBI Genome Project"/>
        </authorList>
    </citation>
    <scope>NUCLEOTIDE SEQUENCE</scope>
    <source>
        <strain evidence="2">CBS 342.82</strain>
    </source>
</reference>
<reference evidence="2" key="3">
    <citation type="submission" date="2025-08" db="UniProtKB">
        <authorList>
            <consortium name="RefSeq"/>
        </authorList>
    </citation>
    <scope>IDENTIFICATION</scope>
    <source>
        <strain evidence="2">CBS 342.82</strain>
    </source>
</reference>